<organism evidence="2 3">
    <name type="scientific">Stylonychia lemnae</name>
    <name type="common">Ciliate</name>
    <dbReference type="NCBI Taxonomy" id="5949"/>
    <lineage>
        <taxon>Eukaryota</taxon>
        <taxon>Sar</taxon>
        <taxon>Alveolata</taxon>
        <taxon>Ciliophora</taxon>
        <taxon>Intramacronucleata</taxon>
        <taxon>Spirotrichea</taxon>
        <taxon>Stichotrichia</taxon>
        <taxon>Sporadotrichida</taxon>
        <taxon>Oxytrichidae</taxon>
        <taxon>Stylonychinae</taxon>
        <taxon>Stylonychia</taxon>
    </lineage>
</organism>
<feature type="compositionally biased region" description="Polar residues" evidence="1">
    <location>
        <begin position="275"/>
        <end position="291"/>
    </location>
</feature>
<proteinExistence type="predicted"/>
<evidence type="ECO:0000313" key="3">
    <source>
        <dbReference type="Proteomes" id="UP000039865"/>
    </source>
</evidence>
<gene>
    <name evidence="2" type="primary">Contig11144.g11907</name>
    <name evidence="2" type="ORF">STYLEM_11538</name>
</gene>
<reference evidence="2 3" key="1">
    <citation type="submission" date="2014-06" db="EMBL/GenBank/DDBJ databases">
        <authorList>
            <person name="Swart Estienne"/>
        </authorList>
    </citation>
    <scope>NUCLEOTIDE SEQUENCE [LARGE SCALE GENOMIC DNA]</scope>
    <source>
        <strain evidence="2 3">130c</strain>
    </source>
</reference>
<protein>
    <submittedName>
        <fullName evidence="2">Uncharacterized protein</fullName>
    </submittedName>
</protein>
<dbReference type="EMBL" id="CCKQ01010974">
    <property type="protein sequence ID" value="CDW82505.1"/>
    <property type="molecule type" value="Genomic_DNA"/>
</dbReference>
<keyword evidence="3" id="KW-1185">Reference proteome</keyword>
<dbReference type="InParanoid" id="A0A078AJH7"/>
<evidence type="ECO:0000256" key="1">
    <source>
        <dbReference type="SAM" id="MobiDB-lite"/>
    </source>
</evidence>
<name>A0A078AJH7_STYLE</name>
<sequence length="340" mass="38333">MGGCCEKRSNTEVTKIETKKAPAVQGGIISTEVPKLLEFVNNPDHDMIALNLSKDMFKPFLANLAKLMGIIKDKTGQILVPVALQSSPLNPNTEMVVILRKLSKYMNDFLLLGQNIGQDVNLIAQRFVLKQFQFLTKDEEFRATHLNNDLMSFYNKEGLILIGGIQEKNLSGSFLFLYFKYDKPEQESVNYQYLLEPEIISSPTSESLSRVLQKATIKDQVLRCVITLQNNPLEAILVLQQEPLEDDPKVYEINDFNRQDLTDLLMSLVSNPAGQITSQKAGNNSTSNGTKLTPGDRSIKEQIMWGVSEHLNMLDESLRNEVQALIMNQNFEQSFIISVN</sequence>
<accession>A0A078AJH7</accession>
<dbReference type="Proteomes" id="UP000039865">
    <property type="component" value="Unassembled WGS sequence"/>
</dbReference>
<evidence type="ECO:0000313" key="2">
    <source>
        <dbReference type="EMBL" id="CDW82505.1"/>
    </source>
</evidence>
<feature type="region of interest" description="Disordered" evidence="1">
    <location>
        <begin position="275"/>
        <end position="295"/>
    </location>
</feature>
<dbReference type="AlphaFoldDB" id="A0A078AJH7"/>